<dbReference type="InParanoid" id="A0A067RDG3"/>
<evidence type="ECO:0000256" key="4">
    <source>
        <dbReference type="ARBA" id="ARBA00022771"/>
    </source>
</evidence>
<accession>A0A067RDG3</accession>
<evidence type="ECO:0000313" key="10">
    <source>
        <dbReference type="EMBL" id="KDR21807.1"/>
    </source>
</evidence>
<evidence type="ECO:0000256" key="7">
    <source>
        <dbReference type="ARBA" id="ARBA00023242"/>
    </source>
</evidence>
<dbReference type="Pfam" id="PF00096">
    <property type="entry name" value="zf-C2H2"/>
    <property type="match status" value="1"/>
</dbReference>
<feature type="domain" description="C2H2-type" evidence="9">
    <location>
        <begin position="243"/>
        <end position="270"/>
    </location>
</feature>
<dbReference type="GO" id="GO:0006357">
    <property type="term" value="P:regulation of transcription by RNA polymerase II"/>
    <property type="evidence" value="ECO:0007669"/>
    <property type="project" value="TreeGrafter"/>
</dbReference>
<dbReference type="PANTHER" id="PTHR24404">
    <property type="entry name" value="ZINC FINGER PROTEIN"/>
    <property type="match status" value="1"/>
</dbReference>
<dbReference type="GO" id="GO:0008270">
    <property type="term" value="F:zinc ion binding"/>
    <property type="evidence" value="ECO:0007669"/>
    <property type="project" value="UniProtKB-KW"/>
</dbReference>
<evidence type="ECO:0000256" key="1">
    <source>
        <dbReference type="ARBA" id="ARBA00004123"/>
    </source>
</evidence>
<keyword evidence="11" id="KW-1185">Reference proteome</keyword>
<dbReference type="InterPro" id="IPR036236">
    <property type="entry name" value="Znf_C2H2_sf"/>
</dbReference>
<keyword evidence="7" id="KW-0539">Nucleus</keyword>
<keyword evidence="3" id="KW-0677">Repeat</keyword>
<keyword evidence="2" id="KW-0479">Metal-binding</keyword>
<sequence length="301" mass="34238">MVLIGEVEEWAVIQWERVGSGRIFRSGDGEGCGSVYDGGSLLYPADTLAAQDNILFLTSRLGNISSQETTTYVTNVVVPYKTQNASGFDCVQCEFLHSSRSLSFKCNFQAIQQNASFHQPGVRYIQTSNQRRYTDSGQFECPKCLKTYTRLLNVKFNDDPFSDFQGVTCGQMGIYVVKLTGSFLQLLDMNIPKKREDTNLYGDENQYTDSVQFLTFEQIIKEEPPEVHLSQIVTQLDSSPKVYSCPTCGKLYRWKSNMTRHRRQECGKEPQFQCPYCPKRTKQKGNLLLHMKSMHSSAVQL</sequence>
<keyword evidence="6" id="KW-0238">DNA-binding</keyword>
<proteinExistence type="predicted"/>
<dbReference type="PROSITE" id="PS50157">
    <property type="entry name" value="ZINC_FINGER_C2H2_2"/>
    <property type="match status" value="2"/>
</dbReference>
<evidence type="ECO:0000313" key="11">
    <source>
        <dbReference type="Proteomes" id="UP000027135"/>
    </source>
</evidence>
<evidence type="ECO:0000259" key="9">
    <source>
        <dbReference type="PROSITE" id="PS50157"/>
    </source>
</evidence>
<dbReference type="PANTHER" id="PTHR24404:SF114">
    <property type="entry name" value="KLUMPFUSS, ISOFORM B-RELATED"/>
    <property type="match status" value="1"/>
</dbReference>
<comment type="subcellular location">
    <subcellularLocation>
        <location evidence="1">Nucleus</location>
    </subcellularLocation>
</comment>
<dbReference type="Gene3D" id="3.30.160.60">
    <property type="entry name" value="Classic Zinc Finger"/>
    <property type="match status" value="2"/>
</dbReference>
<keyword evidence="5" id="KW-0862">Zinc</keyword>
<organism evidence="10 11">
    <name type="scientific">Zootermopsis nevadensis</name>
    <name type="common">Dampwood termite</name>
    <dbReference type="NCBI Taxonomy" id="136037"/>
    <lineage>
        <taxon>Eukaryota</taxon>
        <taxon>Metazoa</taxon>
        <taxon>Ecdysozoa</taxon>
        <taxon>Arthropoda</taxon>
        <taxon>Hexapoda</taxon>
        <taxon>Insecta</taxon>
        <taxon>Pterygota</taxon>
        <taxon>Neoptera</taxon>
        <taxon>Polyneoptera</taxon>
        <taxon>Dictyoptera</taxon>
        <taxon>Blattodea</taxon>
        <taxon>Blattoidea</taxon>
        <taxon>Termitoidae</taxon>
        <taxon>Termopsidae</taxon>
        <taxon>Zootermopsis</taxon>
    </lineage>
</organism>
<dbReference type="GO" id="GO:0005634">
    <property type="term" value="C:nucleus"/>
    <property type="evidence" value="ECO:0007669"/>
    <property type="project" value="UniProtKB-SubCell"/>
</dbReference>
<dbReference type="GO" id="GO:0000978">
    <property type="term" value="F:RNA polymerase II cis-regulatory region sequence-specific DNA binding"/>
    <property type="evidence" value="ECO:0007669"/>
    <property type="project" value="TreeGrafter"/>
</dbReference>
<keyword evidence="4 8" id="KW-0863">Zinc-finger</keyword>
<dbReference type="AlphaFoldDB" id="A0A067RDG3"/>
<evidence type="ECO:0000256" key="2">
    <source>
        <dbReference type="ARBA" id="ARBA00022723"/>
    </source>
</evidence>
<name>A0A067RDG3_ZOONE</name>
<evidence type="ECO:0000256" key="6">
    <source>
        <dbReference type="ARBA" id="ARBA00023125"/>
    </source>
</evidence>
<dbReference type="EMBL" id="KK852538">
    <property type="protein sequence ID" value="KDR21807.1"/>
    <property type="molecule type" value="Genomic_DNA"/>
</dbReference>
<reference evidence="10 11" key="1">
    <citation type="journal article" date="2014" name="Nat. Commun.">
        <title>Molecular traces of alternative social organization in a termite genome.</title>
        <authorList>
            <person name="Terrapon N."/>
            <person name="Li C."/>
            <person name="Robertson H.M."/>
            <person name="Ji L."/>
            <person name="Meng X."/>
            <person name="Booth W."/>
            <person name="Chen Z."/>
            <person name="Childers C.P."/>
            <person name="Glastad K.M."/>
            <person name="Gokhale K."/>
            <person name="Gowin J."/>
            <person name="Gronenberg W."/>
            <person name="Hermansen R.A."/>
            <person name="Hu H."/>
            <person name="Hunt B.G."/>
            <person name="Huylmans A.K."/>
            <person name="Khalil S.M."/>
            <person name="Mitchell R.D."/>
            <person name="Munoz-Torres M.C."/>
            <person name="Mustard J.A."/>
            <person name="Pan H."/>
            <person name="Reese J.T."/>
            <person name="Scharf M.E."/>
            <person name="Sun F."/>
            <person name="Vogel H."/>
            <person name="Xiao J."/>
            <person name="Yang W."/>
            <person name="Yang Z."/>
            <person name="Yang Z."/>
            <person name="Zhou J."/>
            <person name="Zhu J."/>
            <person name="Brent C.S."/>
            <person name="Elsik C.G."/>
            <person name="Goodisman M.A."/>
            <person name="Liberles D.A."/>
            <person name="Roe R.M."/>
            <person name="Vargo E.L."/>
            <person name="Vilcinskas A."/>
            <person name="Wang J."/>
            <person name="Bornberg-Bauer E."/>
            <person name="Korb J."/>
            <person name="Zhang G."/>
            <person name="Liebig J."/>
        </authorList>
    </citation>
    <scope>NUCLEOTIDE SEQUENCE [LARGE SCALE GENOMIC DNA]</scope>
    <source>
        <tissue evidence="10">Whole organism</tissue>
    </source>
</reference>
<gene>
    <name evidence="10" type="ORF">L798_02609</name>
</gene>
<protein>
    <submittedName>
        <fullName evidence="10">Longitudinals lacking protein, isoform G</fullName>
    </submittedName>
</protein>
<dbReference type="SUPFAM" id="SSF57667">
    <property type="entry name" value="beta-beta-alpha zinc fingers"/>
    <property type="match status" value="1"/>
</dbReference>
<dbReference type="InterPro" id="IPR013087">
    <property type="entry name" value="Znf_C2H2_type"/>
</dbReference>
<dbReference type="SMART" id="SM00355">
    <property type="entry name" value="ZnF_C2H2"/>
    <property type="match status" value="2"/>
</dbReference>
<dbReference type="InterPro" id="IPR050589">
    <property type="entry name" value="Ikaros_C2H2-ZF"/>
</dbReference>
<dbReference type="GO" id="GO:0003700">
    <property type="term" value="F:DNA-binding transcription factor activity"/>
    <property type="evidence" value="ECO:0007669"/>
    <property type="project" value="TreeGrafter"/>
</dbReference>
<evidence type="ECO:0000256" key="8">
    <source>
        <dbReference type="PROSITE-ProRule" id="PRU00042"/>
    </source>
</evidence>
<evidence type="ECO:0000256" key="5">
    <source>
        <dbReference type="ARBA" id="ARBA00022833"/>
    </source>
</evidence>
<feature type="domain" description="C2H2-type" evidence="9">
    <location>
        <begin position="272"/>
        <end position="300"/>
    </location>
</feature>
<evidence type="ECO:0000256" key="3">
    <source>
        <dbReference type="ARBA" id="ARBA00022737"/>
    </source>
</evidence>
<dbReference type="Proteomes" id="UP000027135">
    <property type="component" value="Unassembled WGS sequence"/>
</dbReference>
<dbReference type="eggNOG" id="ENOG502SV95">
    <property type="taxonomic scope" value="Eukaryota"/>
</dbReference>